<protein>
    <submittedName>
        <fullName evidence="1">5-carboxymethyl-2-hydroxymuconate Delta-isomerase</fullName>
    </submittedName>
</protein>
<name>A0A6B2KSH3_9NEIS</name>
<dbReference type="RefSeq" id="WP_163316398.1">
    <property type="nucleotide sequence ID" value="NZ_JAAGAA010000008.1"/>
</dbReference>
<dbReference type="Proteomes" id="UP000482578">
    <property type="component" value="Unassembled WGS sequence"/>
</dbReference>
<reference evidence="1 2" key="1">
    <citation type="submission" date="2020-02" db="EMBL/GenBank/DDBJ databases">
        <authorList>
            <person name="Yang Z."/>
        </authorList>
    </citation>
    <scope>NUCLEOTIDE SEQUENCE [LARGE SCALE GENOMIC DNA]</scope>
    <source>
        <strain evidence="1 2">HX-7-9</strain>
    </source>
</reference>
<dbReference type="CDD" id="cd00580">
    <property type="entry name" value="CHMI"/>
    <property type="match status" value="1"/>
</dbReference>
<proteinExistence type="predicted"/>
<dbReference type="PANTHER" id="PTHR37950:SF1">
    <property type="entry name" value="4-HYDROXYPHENYLACETATE CATABOLISM PROTEIN"/>
    <property type="match status" value="1"/>
</dbReference>
<dbReference type="SUPFAM" id="SSF55331">
    <property type="entry name" value="Tautomerase/MIF"/>
    <property type="match status" value="1"/>
</dbReference>
<sequence>MPHLIVEYSENLTQFDPSACLAAANVALVASGHFEEVDVKSRAHCISTFRIGEQPNGRAFVAARLFILSGRSLQIKQDLSLRILQTLQEQVPSGTGMATQISVEVVDIDRGCYAKVVVEG</sequence>
<dbReference type="GO" id="GO:0008704">
    <property type="term" value="F:5-carboxymethyl-2-hydroxymuconate delta-isomerase activity"/>
    <property type="evidence" value="ECO:0007669"/>
    <property type="project" value="InterPro"/>
</dbReference>
<keyword evidence="1" id="KW-0413">Isomerase</keyword>
<accession>A0A6B2KSH3</accession>
<dbReference type="InterPro" id="IPR004220">
    <property type="entry name" value="5-COMe_2-OHmuconate_Isoase"/>
</dbReference>
<dbReference type="PANTHER" id="PTHR37950">
    <property type="entry name" value="4-HYDROXYPHENYLACETATE CATABOLISM PROTEIN"/>
    <property type="match status" value="1"/>
</dbReference>
<dbReference type="EMBL" id="JAAGAA010000008">
    <property type="protein sequence ID" value="NDV13196.1"/>
    <property type="molecule type" value="Genomic_DNA"/>
</dbReference>
<organism evidence="1 2">
    <name type="scientific">Crenobacter caeni</name>
    <dbReference type="NCBI Taxonomy" id="2705474"/>
    <lineage>
        <taxon>Bacteria</taxon>
        <taxon>Pseudomonadati</taxon>
        <taxon>Pseudomonadota</taxon>
        <taxon>Betaproteobacteria</taxon>
        <taxon>Neisseriales</taxon>
        <taxon>Neisseriaceae</taxon>
        <taxon>Crenobacter</taxon>
    </lineage>
</organism>
<dbReference type="Gene3D" id="3.30.429.10">
    <property type="entry name" value="Macrophage Migration Inhibitory Factor"/>
    <property type="match status" value="1"/>
</dbReference>
<comment type="caution">
    <text evidence="1">The sequence shown here is derived from an EMBL/GenBank/DDBJ whole genome shotgun (WGS) entry which is preliminary data.</text>
</comment>
<evidence type="ECO:0000313" key="1">
    <source>
        <dbReference type="EMBL" id="NDV13196.1"/>
    </source>
</evidence>
<evidence type="ECO:0000313" key="2">
    <source>
        <dbReference type="Proteomes" id="UP000482578"/>
    </source>
</evidence>
<dbReference type="Pfam" id="PF02962">
    <property type="entry name" value="CHMI"/>
    <property type="match status" value="1"/>
</dbReference>
<dbReference type="InterPro" id="IPR014347">
    <property type="entry name" value="Tautomerase/MIF_sf"/>
</dbReference>
<keyword evidence="2" id="KW-1185">Reference proteome</keyword>
<dbReference type="AlphaFoldDB" id="A0A6B2KSH3"/>
<gene>
    <name evidence="1" type="ORF">GZH52_10395</name>
</gene>